<reference evidence="2" key="1">
    <citation type="submission" date="2018-04" db="EMBL/GenBank/DDBJ databases">
        <title>WGS assembly of Panicum hallii.</title>
        <authorList>
            <person name="Lovell J."/>
            <person name="Jenkins J."/>
            <person name="Lowry D."/>
            <person name="Mamidi S."/>
            <person name="Sreedasyam A."/>
            <person name="Weng X."/>
            <person name="Barry K."/>
            <person name="Bonette J."/>
            <person name="Campitelli B."/>
            <person name="Daum C."/>
            <person name="Gordon S."/>
            <person name="Gould B."/>
            <person name="Lipzen A."/>
            <person name="Macqueen A."/>
            <person name="Palacio-Mejia J."/>
            <person name="Plott C."/>
            <person name="Shakirov E."/>
            <person name="Shu S."/>
            <person name="Yoshinaga Y."/>
            <person name="Zane M."/>
            <person name="Rokhsar D."/>
            <person name="Grimwood J."/>
            <person name="Schmutz J."/>
            <person name="Juenger T."/>
        </authorList>
    </citation>
    <scope>NUCLEOTIDE SEQUENCE [LARGE SCALE GENOMIC DNA]</scope>
    <source>
        <strain evidence="2">FIL2</strain>
    </source>
</reference>
<dbReference type="Pfam" id="PF05691">
    <property type="entry name" value="Raffinose_syn"/>
    <property type="match status" value="1"/>
</dbReference>
<evidence type="ECO:0000313" key="2">
    <source>
        <dbReference type="EMBL" id="PVH33984.1"/>
    </source>
</evidence>
<sequence length="120" mass="13228">MRRGSIATEGTNFDGDFRTSIQGSPESLLQFCLESADPEVQTVEVVDAVFINTGGNPFKILKESINIILLNLDVTTIFLSISKACNPRGMLSRENGGDYVGCCSIVWRGSIFPQIRQVRR</sequence>
<keyword evidence="1" id="KW-0119">Carbohydrate metabolism</keyword>
<accession>A0A2T8I8K7</accession>
<dbReference type="AlphaFoldDB" id="A0A2T8I8K7"/>
<dbReference type="Gramene" id="PVH33984">
    <property type="protein sequence ID" value="PVH33984"/>
    <property type="gene ID" value="PAHAL_8G114100"/>
</dbReference>
<organism evidence="2">
    <name type="scientific">Panicum hallii</name>
    <dbReference type="NCBI Taxonomy" id="206008"/>
    <lineage>
        <taxon>Eukaryota</taxon>
        <taxon>Viridiplantae</taxon>
        <taxon>Streptophyta</taxon>
        <taxon>Embryophyta</taxon>
        <taxon>Tracheophyta</taxon>
        <taxon>Spermatophyta</taxon>
        <taxon>Magnoliopsida</taxon>
        <taxon>Liliopsida</taxon>
        <taxon>Poales</taxon>
        <taxon>Poaceae</taxon>
        <taxon>PACMAD clade</taxon>
        <taxon>Panicoideae</taxon>
        <taxon>Panicodae</taxon>
        <taxon>Paniceae</taxon>
        <taxon>Panicinae</taxon>
        <taxon>Panicum</taxon>
        <taxon>Panicum sect. Panicum</taxon>
    </lineage>
</organism>
<dbReference type="InterPro" id="IPR008811">
    <property type="entry name" value="Glycosyl_hydrolases_36"/>
</dbReference>
<protein>
    <submittedName>
        <fullName evidence="2">Uncharacterized protein</fullName>
    </submittedName>
</protein>
<name>A0A2T8I8K7_9POAL</name>
<proteinExistence type="predicted"/>
<gene>
    <name evidence="2" type="ORF">PAHAL_8G114100</name>
</gene>
<evidence type="ECO:0000256" key="1">
    <source>
        <dbReference type="ARBA" id="ARBA00023277"/>
    </source>
</evidence>
<dbReference type="Proteomes" id="UP000243499">
    <property type="component" value="Chromosome 8"/>
</dbReference>
<dbReference type="EMBL" id="CM008053">
    <property type="protein sequence ID" value="PVH33984.1"/>
    <property type="molecule type" value="Genomic_DNA"/>
</dbReference>